<dbReference type="Pfam" id="PF13302">
    <property type="entry name" value="Acetyltransf_3"/>
    <property type="match status" value="1"/>
</dbReference>
<evidence type="ECO:0000313" key="3">
    <source>
        <dbReference type="Proteomes" id="UP000050865"/>
    </source>
</evidence>
<dbReference type="InterPro" id="IPR000182">
    <property type="entry name" value="GNAT_dom"/>
</dbReference>
<proteinExistence type="predicted"/>
<dbReference type="InterPro" id="IPR016181">
    <property type="entry name" value="Acyl_CoA_acyltransferase"/>
</dbReference>
<name>A0A0R2FA44_9LACO</name>
<dbReference type="SUPFAM" id="SSF55729">
    <property type="entry name" value="Acyl-CoA N-acyltransferases (Nat)"/>
    <property type="match status" value="1"/>
</dbReference>
<gene>
    <name evidence="2" type="ORF">FC75_GL000787</name>
</gene>
<evidence type="ECO:0000259" key="1">
    <source>
        <dbReference type="Pfam" id="PF13302"/>
    </source>
</evidence>
<dbReference type="GO" id="GO:0016747">
    <property type="term" value="F:acyltransferase activity, transferring groups other than amino-acyl groups"/>
    <property type="evidence" value="ECO:0007669"/>
    <property type="project" value="InterPro"/>
</dbReference>
<organism evidence="2 3">
    <name type="scientific">Lacticaseibacillus camelliae DSM 22697 = JCM 13995</name>
    <dbReference type="NCBI Taxonomy" id="1423730"/>
    <lineage>
        <taxon>Bacteria</taxon>
        <taxon>Bacillati</taxon>
        <taxon>Bacillota</taxon>
        <taxon>Bacilli</taxon>
        <taxon>Lactobacillales</taxon>
        <taxon>Lactobacillaceae</taxon>
        <taxon>Lacticaseibacillus</taxon>
    </lineage>
</organism>
<dbReference type="EMBL" id="AYZJ01000016">
    <property type="protein sequence ID" value="KRN25234.1"/>
    <property type="molecule type" value="Genomic_DNA"/>
</dbReference>
<feature type="domain" description="N-acetyltransferase" evidence="1">
    <location>
        <begin position="12"/>
        <end position="114"/>
    </location>
</feature>
<keyword evidence="3" id="KW-1185">Reference proteome</keyword>
<sequence length="140" mass="15245">MMAPVGFPEGISKTTDQIAATVARDMARPGAGWDIILLDDRPIGEFIYSMKTSDALTFDITIGDFSCQQNGFGSQVLREHLPIVARAQGAKHVVIEVDAANEVALHVYAKVSFKQDPHQAVSWRDSRGQIHEAVALVLSL</sequence>
<reference evidence="2 3" key="1">
    <citation type="journal article" date="2015" name="Genome Announc.">
        <title>Expanding the biotechnology potential of lactobacilli through comparative genomics of 213 strains and associated genera.</title>
        <authorList>
            <person name="Sun Z."/>
            <person name="Harris H.M."/>
            <person name="McCann A."/>
            <person name="Guo C."/>
            <person name="Argimon S."/>
            <person name="Zhang W."/>
            <person name="Yang X."/>
            <person name="Jeffery I.B."/>
            <person name="Cooney J.C."/>
            <person name="Kagawa T.F."/>
            <person name="Liu W."/>
            <person name="Song Y."/>
            <person name="Salvetti E."/>
            <person name="Wrobel A."/>
            <person name="Rasinkangas P."/>
            <person name="Parkhill J."/>
            <person name="Rea M.C."/>
            <person name="O'Sullivan O."/>
            <person name="Ritari J."/>
            <person name="Douillard F.P."/>
            <person name="Paul Ross R."/>
            <person name="Yang R."/>
            <person name="Briner A.E."/>
            <person name="Felis G.E."/>
            <person name="de Vos W.M."/>
            <person name="Barrangou R."/>
            <person name="Klaenhammer T.R."/>
            <person name="Caufield P.W."/>
            <person name="Cui Y."/>
            <person name="Zhang H."/>
            <person name="O'Toole P.W."/>
        </authorList>
    </citation>
    <scope>NUCLEOTIDE SEQUENCE [LARGE SCALE GENOMIC DNA]</scope>
    <source>
        <strain evidence="2 3">DSM 22697</strain>
    </source>
</reference>
<dbReference type="STRING" id="1423730.FC75_GL000787"/>
<comment type="caution">
    <text evidence="2">The sequence shown here is derived from an EMBL/GenBank/DDBJ whole genome shotgun (WGS) entry which is preliminary data.</text>
</comment>
<dbReference type="Gene3D" id="3.40.630.30">
    <property type="match status" value="1"/>
</dbReference>
<dbReference type="Proteomes" id="UP000050865">
    <property type="component" value="Unassembled WGS sequence"/>
</dbReference>
<dbReference type="PATRIC" id="fig|1423730.4.peg.826"/>
<dbReference type="AlphaFoldDB" id="A0A0R2FA44"/>
<accession>A0A0R2FA44</accession>
<protein>
    <recommendedName>
        <fullName evidence="1">N-acetyltransferase domain-containing protein</fullName>
    </recommendedName>
</protein>
<evidence type="ECO:0000313" key="2">
    <source>
        <dbReference type="EMBL" id="KRN25234.1"/>
    </source>
</evidence>